<keyword evidence="4" id="KW-0255">Endonuclease</keyword>
<proteinExistence type="inferred from homology"/>
<gene>
    <name evidence="8" type="ORF">A3D50_01830</name>
</gene>
<comment type="similarity">
    <text evidence="1">Belongs to the HicA mRNA interferase family.</text>
</comment>
<comment type="caution">
    <text evidence="8">The sequence shown here is derived from an EMBL/GenBank/DDBJ whole genome shotgun (WGS) entry which is preliminary data.</text>
</comment>
<dbReference type="Proteomes" id="UP000178413">
    <property type="component" value="Unassembled WGS sequence"/>
</dbReference>
<keyword evidence="6" id="KW-0694">RNA-binding</keyword>
<dbReference type="Pfam" id="PF07927">
    <property type="entry name" value="HicA_toxin"/>
    <property type="match status" value="1"/>
</dbReference>
<evidence type="ECO:0000256" key="1">
    <source>
        <dbReference type="ARBA" id="ARBA00006620"/>
    </source>
</evidence>
<evidence type="ECO:0008006" key="10">
    <source>
        <dbReference type="Google" id="ProtNLM"/>
    </source>
</evidence>
<keyword evidence="7" id="KW-0346">Stress response</keyword>
<dbReference type="AlphaFoldDB" id="A0A1G2ML21"/>
<evidence type="ECO:0000256" key="3">
    <source>
        <dbReference type="ARBA" id="ARBA00022722"/>
    </source>
</evidence>
<evidence type="ECO:0000313" key="9">
    <source>
        <dbReference type="Proteomes" id="UP000178413"/>
    </source>
</evidence>
<sequence length="88" mass="10078">MRIKLTNFTPDDVLAMFMRLGGFKISQGSKHIKVTHTTSGKATTIPRHSRVDPYILRSIINHFIVKELGYKIDDVYSSLKKQTKSLTR</sequence>
<evidence type="ECO:0000256" key="7">
    <source>
        <dbReference type="ARBA" id="ARBA00023016"/>
    </source>
</evidence>
<accession>A0A1G2ML21</accession>
<dbReference type="GO" id="GO:0004519">
    <property type="term" value="F:endonuclease activity"/>
    <property type="evidence" value="ECO:0007669"/>
    <property type="project" value="UniProtKB-KW"/>
</dbReference>
<dbReference type="SUPFAM" id="SSF54786">
    <property type="entry name" value="YcfA/nrd intein domain"/>
    <property type="match status" value="1"/>
</dbReference>
<dbReference type="GO" id="GO:0003729">
    <property type="term" value="F:mRNA binding"/>
    <property type="evidence" value="ECO:0007669"/>
    <property type="project" value="InterPro"/>
</dbReference>
<reference evidence="8 9" key="1">
    <citation type="journal article" date="2016" name="Nat. Commun.">
        <title>Thousands of microbial genomes shed light on interconnected biogeochemical processes in an aquifer system.</title>
        <authorList>
            <person name="Anantharaman K."/>
            <person name="Brown C.T."/>
            <person name="Hug L.A."/>
            <person name="Sharon I."/>
            <person name="Castelle C.J."/>
            <person name="Probst A.J."/>
            <person name="Thomas B.C."/>
            <person name="Singh A."/>
            <person name="Wilkins M.J."/>
            <person name="Karaoz U."/>
            <person name="Brodie E.L."/>
            <person name="Williams K.H."/>
            <person name="Hubbard S.S."/>
            <person name="Banfield J.F."/>
        </authorList>
    </citation>
    <scope>NUCLEOTIDE SEQUENCE [LARGE SCALE GENOMIC DNA]</scope>
</reference>
<protein>
    <recommendedName>
        <fullName evidence="10">Addiction module toxin, HicA family</fullName>
    </recommendedName>
</protein>
<keyword evidence="2" id="KW-1277">Toxin-antitoxin system</keyword>
<dbReference type="EMBL" id="MHRM01000002">
    <property type="protein sequence ID" value="OHA24563.1"/>
    <property type="molecule type" value="Genomic_DNA"/>
</dbReference>
<keyword evidence="3" id="KW-0540">Nuclease</keyword>
<evidence type="ECO:0000256" key="4">
    <source>
        <dbReference type="ARBA" id="ARBA00022759"/>
    </source>
</evidence>
<dbReference type="STRING" id="1802308.A3D50_01830"/>
<dbReference type="GO" id="GO:0016787">
    <property type="term" value="F:hydrolase activity"/>
    <property type="evidence" value="ECO:0007669"/>
    <property type="project" value="UniProtKB-KW"/>
</dbReference>
<organism evidence="8 9">
    <name type="scientific">Candidatus Taylorbacteria bacterium RIFCSPHIGHO2_02_FULL_44_12</name>
    <dbReference type="NCBI Taxonomy" id="1802308"/>
    <lineage>
        <taxon>Bacteria</taxon>
        <taxon>Candidatus Tayloriibacteriota</taxon>
    </lineage>
</organism>
<name>A0A1G2ML21_9BACT</name>
<evidence type="ECO:0000256" key="5">
    <source>
        <dbReference type="ARBA" id="ARBA00022801"/>
    </source>
</evidence>
<keyword evidence="5" id="KW-0378">Hydrolase</keyword>
<dbReference type="Gene3D" id="3.30.920.30">
    <property type="entry name" value="Hypothetical protein"/>
    <property type="match status" value="1"/>
</dbReference>
<evidence type="ECO:0000256" key="6">
    <source>
        <dbReference type="ARBA" id="ARBA00022884"/>
    </source>
</evidence>
<dbReference type="InterPro" id="IPR012933">
    <property type="entry name" value="HicA_mRNA_interferase"/>
</dbReference>
<dbReference type="InterPro" id="IPR038570">
    <property type="entry name" value="HicA_sf"/>
</dbReference>
<evidence type="ECO:0000256" key="2">
    <source>
        <dbReference type="ARBA" id="ARBA00022649"/>
    </source>
</evidence>
<evidence type="ECO:0000313" key="8">
    <source>
        <dbReference type="EMBL" id="OHA24563.1"/>
    </source>
</evidence>